<organism evidence="2 3">
    <name type="scientific">Rubellicoccus peritrichatus</name>
    <dbReference type="NCBI Taxonomy" id="3080537"/>
    <lineage>
        <taxon>Bacteria</taxon>
        <taxon>Pseudomonadati</taxon>
        <taxon>Verrucomicrobiota</taxon>
        <taxon>Opitutia</taxon>
        <taxon>Puniceicoccales</taxon>
        <taxon>Cerasicoccaceae</taxon>
        <taxon>Rubellicoccus</taxon>
    </lineage>
</organism>
<accession>A0AAQ3QUQ9</accession>
<sequence length="129" mass="13925">MISSYLDMQERRGPLGFLISLVAFSALGLGLYELSEKALHFNHHFSGLAIFLGILAGILCYSIILTQAIRRTNDMGRAGILSMLSAIPVLNVPLFLIFPSSTVFGSALIVMPILGVLSTLFLMLPGKKA</sequence>
<evidence type="ECO:0000313" key="2">
    <source>
        <dbReference type="EMBL" id="WOO40185.1"/>
    </source>
</evidence>
<feature type="transmembrane region" description="Helical" evidence="1">
    <location>
        <begin position="104"/>
        <end position="124"/>
    </location>
</feature>
<keyword evidence="1" id="KW-0812">Transmembrane</keyword>
<keyword evidence="1" id="KW-1133">Transmembrane helix</keyword>
<evidence type="ECO:0000256" key="1">
    <source>
        <dbReference type="SAM" id="Phobius"/>
    </source>
</evidence>
<protein>
    <submittedName>
        <fullName evidence="2">Uncharacterized protein</fullName>
    </submittedName>
</protein>
<dbReference type="EMBL" id="CP136920">
    <property type="protein sequence ID" value="WOO40185.1"/>
    <property type="molecule type" value="Genomic_DNA"/>
</dbReference>
<dbReference type="KEGG" id="puo:RZN69_16310"/>
<dbReference type="RefSeq" id="WP_317832322.1">
    <property type="nucleotide sequence ID" value="NZ_CP136920.1"/>
</dbReference>
<keyword evidence="3" id="KW-1185">Reference proteome</keyword>
<gene>
    <name evidence="2" type="ORF">RZN69_16310</name>
</gene>
<dbReference type="Proteomes" id="UP001304300">
    <property type="component" value="Chromosome"/>
</dbReference>
<feature type="transmembrane region" description="Helical" evidence="1">
    <location>
        <begin position="78"/>
        <end position="98"/>
    </location>
</feature>
<evidence type="ECO:0000313" key="3">
    <source>
        <dbReference type="Proteomes" id="UP001304300"/>
    </source>
</evidence>
<feature type="transmembrane region" description="Helical" evidence="1">
    <location>
        <begin position="12"/>
        <end position="32"/>
    </location>
</feature>
<name>A0AAQ3QUQ9_9BACT</name>
<feature type="transmembrane region" description="Helical" evidence="1">
    <location>
        <begin position="44"/>
        <end position="66"/>
    </location>
</feature>
<dbReference type="AlphaFoldDB" id="A0AAQ3QUQ9"/>
<proteinExistence type="predicted"/>
<reference evidence="2 3" key="1">
    <citation type="submission" date="2023-10" db="EMBL/GenBank/DDBJ databases">
        <title>Rubellicoccus peritrichatus gen. nov., sp. nov., isolated from an algae of coral reef tank.</title>
        <authorList>
            <person name="Luo J."/>
        </authorList>
    </citation>
    <scope>NUCLEOTIDE SEQUENCE [LARGE SCALE GENOMIC DNA]</scope>
    <source>
        <strain evidence="2 3">CR14</strain>
    </source>
</reference>
<keyword evidence="1" id="KW-0472">Membrane</keyword>